<dbReference type="SUPFAM" id="SSF52540">
    <property type="entry name" value="P-loop containing nucleoside triphosphate hydrolases"/>
    <property type="match status" value="1"/>
</dbReference>
<reference evidence="2 3" key="4">
    <citation type="journal article" date="2020" name="PLoS ONE">
        <title>Taxonomic classification of strain PO100/5 shows a broader geographic distribution and genetic markers of the recently described Corynebacterium silvaticum.</title>
        <authorList>
            <person name="Viana M.V.C."/>
            <person name="Profeta R."/>
            <person name="da Silva A.L."/>
            <person name="Hurtado R."/>
            <person name="Cerqueira J.C."/>
            <person name="Ribeiro B.F.S."/>
            <person name="Almeida M.O."/>
            <person name="Morais-Rodrigues F."/>
            <person name="Soares S.C."/>
            <person name="Oliveira M."/>
            <person name="Tavares L."/>
            <person name="Figueiredo H."/>
            <person name="Wattam A.R."/>
            <person name="Barh D."/>
            <person name="Ghosh P."/>
            <person name="Silva A."/>
            <person name="Azevedo V."/>
        </authorList>
    </citation>
    <scope>NUCLEOTIDE SEQUENCE [LARGE SCALE GENOMIC DNA]</scope>
    <source>
        <strain evidence="2 3">PO100/5</strain>
    </source>
</reference>
<accession>A0A7Y4P7X4</accession>
<dbReference type="Pfam" id="PF13191">
    <property type="entry name" value="AAA_16"/>
    <property type="match status" value="1"/>
</dbReference>
<proteinExistence type="predicted"/>
<name>A0A7Y4P7X4_9CORY</name>
<keyword evidence="2" id="KW-0067">ATP-binding</keyword>
<dbReference type="InterPro" id="IPR041664">
    <property type="entry name" value="AAA_16"/>
</dbReference>
<dbReference type="OrthoDB" id="2020141at2"/>
<protein>
    <submittedName>
        <fullName evidence="2">ATP-binding protein</fullName>
    </submittedName>
</protein>
<reference evidence="2 3" key="1">
    <citation type="journal article" date="2014" name="BMC Vet. Res.">
        <title>First report of Corynebacterium pseudotuberculosis from caseous lymphadenitis lesions in Black Alentejano pig (Sus scrofa domesticus).</title>
        <authorList>
            <person name="Oliveira M."/>
            <person name="Barroco C."/>
            <person name="Mottola C."/>
            <person name="Santos R."/>
            <person name="Lemsaddek A."/>
            <person name="Tavares L."/>
            <person name="Semedo-Lemsaddek T."/>
        </authorList>
    </citation>
    <scope>NUCLEOTIDE SEQUENCE [LARGE SCALE GENOMIC DNA]</scope>
    <source>
        <strain evidence="2 3">PO100/5</strain>
    </source>
</reference>
<keyword evidence="2" id="KW-0547">Nucleotide-binding</keyword>
<dbReference type="GeneID" id="75007896"/>
<dbReference type="EMBL" id="CP021417">
    <property type="protein sequence ID" value="ARU46188.1"/>
    <property type="molecule type" value="Genomic_DNA"/>
</dbReference>
<reference evidence="2 3" key="3">
    <citation type="journal article" date="2020" name="Int. J. Syst. Evol. Microbiol.">
        <title>Corynebacterium silvaticum sp. nov., a unique group of NTTB corynebacteria in wild boar and roe deer.</title>
        <authorList>
            <person name="Dangel A."/>
            <person name="Berger A."/>
            <person name="Rau J."/>
            <person name="Eisenberg T."/>
            <person name="Kampfer P."/>
            <person name="Margos G."/>
            <person name="Contzen M."/>
            <person name="Busse H.J."/>
            <person name="Konrad R."/>
            <person name="Peters M."/>
            <person name="Sting R."/>
            <person name="Sing A."/>
        </authorList>
    </citation>
    <scope>NUCLEOTIDE SEQUENCE [LARGE SCALE GENOMIC DNA]</scope>
    <source>
        <strain evidence="2 3">PO100/5</strain>
    </source>
</reference>
<evidence type="ECO:0000259" key="1">
    <source>
        <dbReference type="Pfam" id="PF13191"/>
    </source>
</evidence>
<sequence length="369" mass="40536">MRNPFRPSFGVNPLVVAGRTSIVDNFGFALREGIGAPYRFILISGTRGTGKTVLLNQLEAGAKELDWTCVRARASDHEHHELIHVSLPQLLRQRQPRGPHVGVSGVSIANIGGITFDKPSQLPPQVSLWSIMNDVARDLTASGSGLLITMDEVQSALPESLHFLMDAIQDCVRNEYNIALAVAGLPLEISKLLAHEGTTFLRRAMHIPIEALNNDDVRTAIAQTVKHGGKDIDDQALSTLTHACHGYAYLIQLCGSIAWTMAGSHDISEEHVDRSLPLVIERMGQQVHMPAMKGIPYREMQFLIKLAEAEGPANFNELGAELGIPGSQPSTYRRRLLDRGVIVATGRGRADFALPYLREHLRLNAEQYL</sequence>
<gene>
    <name evidence="2" type="ORF">CBE74_06485</name>
</gene>
<reference evidence="2 3" key="2">
    <citation type="journal article" date="2020" name="Antonie Van Leeuwenhoek">
        <title>Phylogenomic characterisation of a novel corynebacterial species pathogenic to animals.</title>
        <authorList>
            <person name="Moller J."/>
            <person name="Musella L."/>
            <person name="Melnikov V."/>
            <person name="Geissdorfer W."/>
            <person name="Burkovski A."/>
            <person name="Sangal V."/>
        </authorList>
    </citation>
    <scope>NUCLEOTIDE SEQUENCE [LARGE SCALE GENOMIC DNA]</scope>
    <source>
        <strain evidence="2 3">PO100/5</strain>
    </source>
</reference>
<keyword evidence="3" id="KW-1185">Reference proteome</keyword>
<dbReference type="KEGG" id="csil:CBE74_06485"/>
<evidence type="ECO:0000313" key="3">
    <source>
        <dbReference type="Proteomes" id="UP000195652"/>
    </source>
</evidence>
<dbReference type="RefSeq" id="WP_087454004.1">
    <property type="nucleotide sequence ID" value="NZ_CP021417.2"/>
</dbReference>
<dbReference type="AlphaFoldDB" id="A0A7Y4P7X4"/>
<evidence type="ECO:0000313" key="2">
    <source>
        <dbReference type="EMBL" id="ARU46188.1"/>
    </source>
</evidence>
<dbReference type="Proteomes" id="UP000195652">
    <property type="component" value="Chromosome"/>
</dbReference>
<dbReference type="InterPro" id="IPR027417">
    <property type="entry name" value="P-loop_NTPase"/>
</dbReference>
<dbReference type="Gene3D" id="3.40.50.300">
    <property type="entry name" value="P-loop containing nucleotide triphosphate hydrolases"/>
    <property type="match status" value="1"/>
</dbReference>
<organism evidence="2 3">
    <name type="scientific">Corynebacterium silvaticum</name>
    <dbReference type="NCBI Taxonomy" id="2320431"/>
    <lineage>
        <taxon>Bacteria</taxon>
        <taxon>Bacillati</taxon>
        <taxon>Actinomycetota</taxon>
        <taxon>Actinomycetes</taxon>
        <taxon>Mycobacteriales</taxon>
        <taxon>Corynebacteriaceae</taxon>
        <taxon>Corynebacterium</taxon>
    </lineage>
</organism>
<feature type="domain" description="Orc1-like AAA ATPase" evidence="1">
    <location>
        <begin position="20"/>
        <end position="164"/>
    </location>
</feature>